<dbReference type="InterPro" id="IPR051458">
    <property type="entry name" value="Cyt/Met_Dipeptidase"/>
</dbReference>
<evidence type="ECO:0000313" key="7">
    <source>
        <dbReference type="EMBL" id="CDI86892.1"/>
    </source>
</evidence>
<evidence type="ECO:0000256" key="5">
    <source>
        <dbReference type="SAM" id="MobiDB-lite"/>
    </source>
</evidence>
<dbReference type="Gene3D" id="3.40.630.10">
    <property type="entry name" value="Zn peptidases"/>
    <property type="match status" value="1"/>
</dbReference>
<dbReference type="PROSITE" id="PS50082">
    <property type="entry name" value="WD_REPEATS_2"/>
    <property type="match status" value="3"/>
</dbReference>
<dbReference type="SMART" id="SM00320">
    <property type="entry name" value="WD40"/>
    <property type="match status" value="4"/>
</dbReference>
<dbReference type="InterPro" id="IPR001680">
    <property type="entry name" value="WD40_rpt"/>
</dbReference>
<dbReference type="PANTHER" id="PTHR43270:SF8">
    <property type="entry name" value="DI- AND TRIPEPTIDASE DUG2-RELATED"/>
    <property type="match status" value="1"/>
</dbReference>
<dbReference type="Proteomes" id="UP000018201">
    <property type="component" value="Unassembled WGS sequence"/>
</dbReference>
<keyword evidence="8" id="KW-1185">Reference proteome</keyword>
<evidence type="ECO:0000313" key="8">
    <source>
        <dbReference type="Proteomes" id="UP000018201"/>
    </source>
</evidence>
<dbReference type="InterPro" id="IPR017932">
    <property type="entry name" value="GATase_2_dom"/>
</dbReference>
<gene>
    <name evidence="7" type="ORF">EPH_0074640</name>
</gene>
<dbReference type="SUPFAM" id="SSF50978">
    <property type="entry name" value="WD40 repeat-like"/>
    <property type="match status" value="1"/>
</dbReference>
<dbReference type="PROSITE" id="PS51278">
    <property type="entry name" value="GATASE_TYPE_2"/>
    <property type="match status" value="1"/>
</dbReference>
<evidence type="ECO:0000256" key="4">
    <source>
        <dbReference type="PROSITE-ProRule" id="PRU00221"/>
    </source>
</evidence>
<name>U6H4T0_9EIME</name>
<dbReference type="InterPro" id="IPR015943">
    <property type="entry name" value="WD40/YVTN_repeat-like_dom_sf"/>
</dbReference>
<dbReference type="InterPro" id="IPR029055">
    <property type="entry name" value="Ntn_hydrolases_N"/>
</dbReference>
<dbReference type="PANTHER" id="PTHR43270">
    <property type="entry name" value="BETA-ALA-HIS DIPEPTIDASE"/>
    <property type="match status" value="1"/>
</dbReference>
<feature type="repeat" description="WD" evidence="4">
    <location>
        <begin position="1156"/>
        <end position="1190"/>
    </location>
</feature>
<keyword evidence="4" id="KW-0853">WD repeat</keyword>
<dbReference type="PROSITE" id="PS50294">
    <property type="entry name" value="WD_REPEATS_REGION"/>
    <property type="match status" value="1"/>
</dbReference>
<dbReference type="GO" id="GO:0006751">
    <property type="term" value="P:glutathione catabolic process"/>
    <property type="evidence" value="ECO:0007669"/>
    <property type="project" value="TreeGrafter"/>
</dbReference>
<dbReference type="SUPFAM" id="SSF53187">
    <property type="entry name" value="Zn-dependent exopeptidases"/>
    <property type="match status" value="1"/>
</dbReference>
<feature type="repeat" description="WD" evidence="4">
    <location>
        <begin position="644"/>
        <end position="660"/>
    </location>
</feature>
<feature type="region of interest" description="Disordered" evidence="5">
    <location>
        <begin position="1509"/>
        <end position="1551"/>
    </location>
</feature>
<dbReference type="GO" id="GO:0006508">
    <property type="term" value="P:proteolysis"/>
    <property type="evidence" value="ECO:0007669"/>
    <property type="project" value="UniProtKB-KW"/>
</dbReference>
<keyword evidence="2" id="KW-0479">Metal-binding</keyword>
<protein>
    <submittedName>
        <fullName evidence="7">WD domain-containing protein, putative</fullName>
    </submittedName>
</protein>
<evidence type="ECO:0000256" key="2">
    <source>
        <dbReference type="ARBA" id="ARBA00022723"/>
    </source>
</evidence>
<feature type="compositionally biased region" description="Low complexity" evidence="5">
    <location>
        <begin position="1509"/>
        <end position="1536"/>
    </location>
</feature>
<organism evidence="7 8">
    <name type="scientific">Eimeria praecox</name>
    <dbReference type="NCBI Taxonomy" id="51316"/>
    <lineage>
        <taxon>Eukaryota</taxon>
        <taxon>Sar</taxon>
        <taxon>Alveolata</taxon>
        <taxon>Apicomplexa</taxon>
        <taxon>Conoidasida</taxon>
        <taxon>Coccidia</taxon>
        <taxon>Eucoccidiorida</taxon>
        <taxon>Eimeriorina</taxon>
        <taxon>Eimeriidae</taxon>
        <taxon>Eimeria</taxon>
    </lineage>
</organism>
<evidence type="ECO:0000256" key="1">
    <source>
        <dbReference type="ARBA" id="ARBA00022670"/>
    </source>
</evidence>
<feature type="compositionally biased region" description="Polar residues" evidence="5">
    <location>
        <begin position="492"/>
        <end position="507"/>
    </location>
</feature>
<feature type="compositionally biased region" description="Polar residues" evidence="5">
    <location>
        <begin position="1636"/>
        <end position="1647"/>
    </location>
</feature>
<proteinExistence type="predicted"/>
<dbReference type="OrthoDB" id="412867at2759"/>
<evidence type="ECO:0000256" key="3">
    <source>
        <dbReference type="ARBA" id="ARBA00022801"/>
    </source>
</evidence>
<dbReference type="VEuPathDB" id="ToxoDB:EPH_0074640"/>
<evidence type="ECO:0000259" key="6">
    <source>
        <dbReference type="PROSITE" id="PS51278"/>
    </source>
</evidence>
<reference evidence="7" key="2">
    <citation type="submission" date="2013-10" db="EMBL/GenBank/DDBJ databases">
        <authorList>
            <person name="Aslett M."/>
        </authorList>
    </citation>
    <scope>NUCLEOTIDE SEQUENCE [LARGE SCALE GENOMIC DNA]</scope>
    <source>
        <strain evidence="7">Houghton</strain>
    </source>
</reference>
<accession>U6H4T0</accession>
<feature type="domain" description="Glutamine amidotransferase type-2" evidence="6">
    <location>
        <begin position="2"/>
        <end position="353"/>
    </location>
</feature>
<feature type="region of interest" description="Disordered" evidence="5">
    <location>
        <begin position="492"/>
        <end position="522"/>
    </location>
</feature>
<feature type="region of interest" description="Disordered" evidence="5">
    <location>
        <begin position="873"/>
        <end position="898"/>
    </location>
</feature>
<dbReference type="Pfam" id="PF00400">
    <property type="entry name" value="WD40"/>
    <property type="match status" value="1"/>
</dbReference>
<feature type="repeat" description="WD" evidence="4">
    <location>
        <begin position="1132"/>
        <end position="1155"/>
    </location>
</feature>
<dbReference type="EMBL" id="HG696250">
    <property type="protein sequence ID" value="CDI86892.1"/>
    <property type="molecule type" value="Genomic_DNA"/>
</dbReference>
<feature type="compositionally biased region" description="Polar residues" evidence="5">
    <location>
        <begin position="881"/>
        <end position="892"/>
    </location>
</feature>
<dbReference type="Gene3D" id="2.130.10.10">
    <property type="entry name" value="YVTN repeat-like/Quinoprotein amine dehydrogenase"/>
    <property type="match status" value="2"/>
</dbReference>
<feature type="region of interest" description="Disordered" evidence="5">
    <location>
        <begin position="1563"/>
        <end position="1583"/>
    </location>
</feature>
<dbReference type="CDD" id="cd01908">
    <property type="entry name" value="YafJ"/>
    <property type="match status" value="1"/>
</dbReference>
<dbReference type="GO" id="GO:0008233">
    <property type="term" value="F:peptidase activity"/>
    <property type="evidence" value="ECO:0007669"/>
    <property type="project" value="UniProtKB-KW"/>
</dbReference>
<keyword evidence="3" id="KW-0378">Hydrolase</keyword>
<sequence>MCRLTAIITRGDPILLADVLTRPRRSIIQQSFNCQERLPQNDIRTAYQKASLNGDGFGVGWYVTKCSERAPTCANLSLLRSCGANGDGTNGKKSPDSDAAAPNSILSDDDGGACVFTSLKPAWADRNLYNLAEKISSRLFFAHVRAASSNLAPSHCSGCDGGIPPWAVANGSVSTELCCHPFRCGRFLFMHNGCVGGFNRIRRDLLSLLPDPMFSFAITNSCIDSACLFAMFLALLPGSPTEPSTHSAMKEAVEQMIATICWLLDREKIEEITLINIVVSDGESIVATRFVTNAQEVAYGTAWQQQEEMCDEFRMTHKDKRTDICIVTSEPLTSNPEDWMPVPRNTMILITPAIDLLLYPISSVGYLPPLLRSRRRSGSLVPPQEADSPSLDRQITLRKSLAASLADKLEEDFFSFLKIASNSPVGAPGAADELPVMMLRSLEGVVRELARGIESGEGKEAEKPWRDLELKLQGLEKQMRAAQIQRQTVAAIEDSQSQSPLGPSISSVGIPPTNLHHADINPETPGASQQCYELIAGSCAILCLETIMIYVANHIDDTKMKSPPRAPSSAPPVAAKTFVFAGMQSGEVVIYDATSASATPISFQAHVGGVLAMAVHANIFRRGCVSTGRAIACKDCGSALPEVLLVTGGSDTSLAVWDLSPLIFGGREPRLLSGKRVCLDGPRVSIDADDLLAVRLTFLPHQGDVLSLLVRDSSDCTHVNASRHNPSTRKCVVDACEACLQGVYAAMRLEDNGGASCEESAASPLTSIPFVDLHKVQPNPFADEPECSLLLFIGFQSAKIGAVFLSDLLRYFRHTQVMVSVLANAVSFQPTKQQSLPLSVSRDFEVKTLASGQLKVQFTGEQERESLRSLFTGDPQCLSERPQSSHSPTQREGLSAMASPCHSSGLAKGESFRCLLAGFARSLRSVTLHASHAATTLWSTKCSRSGRPGCLYPPTGTVYCFKAPHELEVPLPEGAAASASPGTYRVVTSTSSLKIVAQPSPQDRGLKIEMRFLPFEQSGVKRQRSHQSLVGPWLDESGHNGFVECLTSCGKSVICSGGGDGRLLLWGENGRLVGELSGHHGGVLCVAYTEAPVESLCRDLRSWGSRDHLQGQSPQTECSKESDDTALSLQGLLFSGSRDNSIRVWALEQLVCIQTLNVHTSEVLALAADAGRNILISGSANGELFVWQLDLMVVAFQLNLNASPSLSESGRFTGVGERQTFRSGGLEGQKLGVSFTDLLLVPDVSSLRVHDSRSPGGIPTSPTAAGGRWIGGLQLWAGRGDGKLGVWNISERDFGEEESVEEPYDQARSITREASLSSDPVEIRAVPAPGLQGASVVGAEASPERNSISANISMQQRGATGGKARMEDTSTDGQRGLCGNRVSGMIITPGASMPSLPPLTSGAGLEPRRRDFLPLLAQFVAYKSISASRCPRHVSGCIGAAKFVAQLFEQALGATVDIVWPRRSAASSEFHGDQGEGQPHPVVFGRLGTNPQHPTIVFYSHYDVVSAGGSSSSSAPTPSDGSEGSASPTTAAASPTGVTRNSVLPAGNQPTARCGFEANTYVDSSKRRGNQNKSSEWHGTGWHTNPWRIHCKDGYIYGRGVSDNKGPIICSLLAVKQFIAEWRRKHRANQAKHDQCSQLPDTTSANQPPGMARNDPAVPFNFVWICEGDEENGSVGLADAVAQKASWLHGAHFLICNNSYWADDVTPCLVYGMRGVLDIRVEATAATGNGGYHSGVHGGAVEEPMQSLVHLLGRMYDPTTGRVTVPRFYDAVQPPDYAELQRIKIAAESVETGWMQDASAGRVGDPQDILRKRWLEPSMSLLGINASLKGSCAQAGGAMRIIPSTASAEISLRLVPKQVWGVEPLYVREGGSMPAIPFLADALRRLRGPKGHTQSPEETAEVAVCQLPFGQASDNAHLPNERLGIRQVEKGVDVLACTLEYLAARLACNG</sequence>
<feature type="region of interest" description="Disordered" evidence="5">
    <location>
        <begin position="1355"/>
        <end position="1380"/>
    </location>
</feature>
<feature type="region of interest" description="Disordered" evidence="5">
    <location>
        <begin position="1630"/>
        <end position="1652"/>
    </location>
</feature>
<dbReference type="GO" id="GO:0046872">
    <property type="term" value="F:metal ion binding"/>
    <property type="evidence" value="ECO:0007669"/>
    <property type="project" value="UniProtKB-KW"/>
</dbReference>
<dbReference type="InterPro" id="IPR036322">
    <property type="entry name" value="WD40_repeat_dom_sf"/>
</dbReference>
<keyword evidence="1" id="KW-0645">Protease</keyword>
<dbReference type="Gene3D" id="3.60.20.10">
    <property type="entry name" value="Glutamine Phosphoribosylpyrophosphate, subunit 1, domain 1"/>
    <property type="match status" value="1"/>
</dbReference>
<dbReference type="SUPFAM" id="SSF56235">
    <property type="entry name" value="N-terminal nucleophile aminohydrolases (Ntn hydrolases)"/>
    <property type="match status" value="1"/>
</dbReference>
<reference evidence="7" key="1">
    <citation type="submission" date="2013-10" db="EMBL/GenBank/DDBJ databases">
        <title>Genomic analysis of the causative agents of coccidiosis in chickens.</title>
        <authorList>
            <person name="Reid A.J."/>
            <person name="Blake D."/>
            <person name="Billington K."/>
            <person name="Browne H."/>
            <person name="Dunn M."/>
            <person name="Hung S."/>
            <person name="Kawahara F."/>
            <person name="Miranda-Saavedra D."/>
            <person name="Mourier T."/>
            <person name="Nagra H."/>
            <person name="Otto T.D."/>
            <person name="Rawlings N."/>
            <person name="Sanchez A."/>
            <person name="Sanders M."/>
            <person name="Subramaniam C."/>
            <person name="Tay Y."/>
            <person name="Dear P."/>
            <person name="Doerig C."/>
            <person name="Gruber A."/>
            <person name="Parkinson J."/>
            <person name="Shirley M."/>
            <person name="Wan K.L."/>
            <person name="Berriman M."/>
            <person name="Tomley F."/>
            <person name="Pain A."/>
        </authorList>
    </citation>
    <scope>NUCLEOTIDE SEQUENCE [LARGE SCALE GENOMIC DNA]</scope>
    <source>
        <strain evidence="7">Houghton</strain>
    </source>
</reference>